<sequence>MGLNLRLRLNFKWDFPIHSPSRLPSSSSSVRGKEASFNGTRLFFLSFIPEEGENSHSHRDPLKVKGYATSSAAPQTLDSDFIELRDMQINKRSRSGLHSTIKDDHIHAEERISSSRASVQACRPVHFGLLMENLDVLEETFTDSNALRLERDILLQVQRLGALKLFNIFLSSRTMETSNVVGLFDIPGIKDCTTSRPMDKRIVRSGKKDKRKSTKERVLENDKKISSLSLLKKTTQSIFQQPSISSAKRASNSRSRRLMIAKNEAEMATGVKVMADLERIRTTLEEATGQVARLSCWAEAAGLEQKVLQQHLQFGWQCRDELVRSTRSLVIYLARYYRGPGVAFEDLLQAGNLGVLEGAKRFDHNRGCKFSTYVQYWIRKSILKMVAESNKHIHIPYALSQAINKIRKAERAFKNSHGRCPDDAEISKSTGLSLARIAVAKRCPRIVVSVHRKIGENHDVKYTDIIPDMSMLDPEEEVMRRQMKEHIQELLDSLDPRESQVLVFRYGLQDHRPKSLGEIAEICHVSKEWIRRLEQRALSKLRTEEICTNLRHYIID</sequence>
<comment type="similarity">
    <text evidence="1">Belongs to the sigma-70 factor family.</text>
</comment>
<dbReference type="PANTHER" id="PTHR30603">
    <property type="entry name" value="RNA POLYMERASE SIGMA FACTOR RPO"/>
    <property type="match status" value="1"/>
</dbReference>
<dbReference type="CDD" id="cd06171">
    <property type="entry name" value="Sigma70_r4"/>
    <property type="match status" value="1"/>
</dbReference>
<feature type="domain" description="RNA polymerase sigma-70" evidence="6">
    <location>
        <begin position="515"/>
        <end position="541"/>
    </location>
</feature>
<dbReference type="SUPFAM" id="SSF88659">
    <property type="entry name" value="Sigma3 and sigma4 domains of RNA polymerase sigma factors"/>
    <property type="match status" value="2"/>
</dbReference>
<reference evidence="7" key="1">
    <citation type="journal article" date="2015" name="Plant Cell">
        <title>Coordinated rates of evolution between interacting plastid and nuclear genes in Geraniaceae.</title>
        <authorList>
            <person name="Zhang J."/>
            <person name="Ruhlman T.A."/>
            <person name="Sabir J."/>
            <person name="Blazier J.C."/>
            <person name="Jansen R.K."/>
        </authorList>
    </citation>
    <scope>NUCLEOTIDE SEQUENCE</scope>
</reference>
<keyword evidence="3" id="KW-0731">Sigma factor</keyword>
<name>A0A0G2STT8_PELHO</name>
<dbReference type="Pfam" id="PF04539">
    <property type="entry name" value="Sigma70_r3"/>
    <property type="match status" value="1"/>
</dbReference>
<dbReference type="EMBL" id="KJ916933">
    <property type="protein sequence ID" value="AKC88702.1"/>
    <property type="molecule type" value="mRNA"/>
</dbReference>
<proteinExistence type="evidence at transcript level"/>
<dbReference type="InterPro" id="IPR050239">
    <property type="entry name" value="Sigma-70_RNA_pol_init_factors"/>
</dbReference>
<dbReference type="NCBIfam" id="TIGR02937">
    <property type="entry name" value="sigma70-ECF"/>
    <property type="match status" value="1"/>
</dbReference>
<dbReference type="Pfam" id="PF04542">
    <property type="entry name" value="Sigma70_r2"/>
    <property type="match status" value="1"/>
</dbReference>
<dbReference type="PROSITE" id="PS00716">
    <property type="entry name" value="SIGMA70_2"/>
    <property type="match status" value="1"/>
</dbReference>
<keyword evidence="2" id="KW-0805">Transcription regulation</keyword>
<dbReference type="GO" id="GO:0003677">
    <property type="term" value="F:DNA binding"/>
    <property type="evidence" value="ECO:0007669"/>
    <property type="project" value="UniProtKB-KW"/>
</dbReference>
<dbReference type="InterPro" id="IPR007624">
    <property type="entry name" value="RNA_pol_sigma70_r3"/>
</dbReference>
<dbReference type="InterPro" id="IPR007627">
    <property type="entry name" value="RNA_pol_sigma70_r2"/>
</dbReference>
<accession>A0A0G2STT8</accession>
<keyword evidence="4" id="KW-0238">DNA-binding</keyword>
<dbReference type="PRINTS" id="PR00046">
    <property type="entry name" value="SIGMA70FCT"/>
</dbReference>
<dbReference type="Pfam" id="PF04545">
    <property type="entry name" value="Sigma70_r4"/>
    <property type="match status" value="1"/>
</dbReference>
<dbReference type="InterPro" id="IPR036388">
    <property type="entry name" value="WH-like_DNA-bd_sf"/>
</dbReference>
<evidence type="ECO:0000256" key="4">
    <source>
        <dbReference type="ARBA" id="ARBA00023125"/>
    </source>
</evidence>
<dbReference type="InterPro" id="IPR013324">
    <property type="entry name" value="RNA_pol_sigma_r3/r4-like"/>
</dbReference>
<keyword evidence="5" id="KW-0804">Transcription</keyword>
<dbReference type="SUPFAM" id="SSF88946">
    <property type="entry name" value="Sigma2 domain of RNA polymerase sigma factors"/>
    <property type="match status" value="1"/>
</dbReference>
<evidence type="ECO:0000313" key="7">
    <source>
        <dbReference type="EMBL" id="AKC88702.1"/>
    </source>
</evidence>
<dbReference type="GO" id="GO:0006352">
    <property type="term" value="P:DNA-templated transcription initiation"/>
    <property type="evidence" value="ECO:0007669"/>
    <property type="project" value="InterPro"/>
</dbReference>
<evidence type="ECO:0000256" key="2">
    <source>
        <dbReference type="ARBA" id="ARBA00023015"/>
    </source>
</evidence>
<dbReference type="InterPro" id="IPR007630">
    <property type="entry name" value="RNA_pol_sigma70_r4"/>
</dbReference>
<dbReference type="Gene3D" id="1.10.10.10">
    <property type="entry name" value="Winged helix-like DNA-binding domain superfamily/Winged helix DNA-binding domain"/>
    <property type="match status" value="2"/>
</dbReference>
<evidence type="ECO:0000256" key="1">
    <source>
        <dbReference type="ARBA" id="ARBA00007788"/>
    </source>
</evidence>
<dbReference type="InterPro" id="IPR000943">
    <property type="entry name" value="RNA_pol_sigma70"/>
</dbReference>
<evidence type="ECO:0000259" key="6">
    <source>
        <dbReference type="PROSITE" id="PS00716"/>
    </source>
</evidence>
<evidence type="ECO:0000256" key="5">
    <source>
        <dbReference type="ARBA" id="ARBA00023163"/>
    </source>
</evidence>
<dbReference type="InterPro" id="IPR013325">
    <property type="entry name" value="RNA_pol_sigma_r2"/>
</dbReference>
<evidence type="ECO:0000256" key="3">
    <source>
        <dbReference type="ARBA" id="ARBA00023082"/>
    </source>
</evidence>
<dbReference type="GO" id="GO:0071482">
    <property type="term" value="P:cellular response to light stimulus"/>
    <property type="evidence" value="ECO:0007669"/>
    <property type="project" value="UniProtKB-ARBA"/>
</dbReference>
<protein>
    <submittedName>
        <fullName evidence="7">Sigma factor</fullName>
    </submittedName>
</protein>
<organism evidence="7">
    <name type="scientific">Pelargonium hortorum</name>
    <name type="common">Common geranium</name>
    <name type="synonym">Pelargonium inquinans x Pelargonium zonale</name>
    <dbReference type="NCBI Taxonomy" id="4031"/>
    <lineage>
        <taxon>Eukaryota</taxon>
        <taxon>Viridiplantae</taxon>
        <taxon>Streptophyta</taxon>
        <taxon>Embryophyta</taxon>
        <taxon>Tracheophyta</taxon>
        <taxon>Spermatophyta</taxon>
        <taxon>Magnoliopsida</taxon>
        <taxon>eudicotyledons</taxon>
        <taxon>Gunneridae</taxon>
        <taxon>Pentapetalae</taxon>
        <taxon>rosids</taxon>
        <taxon>malvids</taxon>
        <taxon>Geraniales</taxon>
        <taxon>Geraniaceae</taxon>
        <taxon>Pelargonium</taxon>
    </lineage>
</organism>
<dbReference type="GO" id="GO:0016987">
    <property type="term" value="F:sigma factor activity"/>
    <property type="evidence" value="ECO:0007669"/>
    <property type="project" value="UniProtKB-KW"/>
</dbReference>
<dbReference type="AlphaFoldDB" id="A0A0G2STT8"/>
<dbReference type="InterPro" id="IPR014284">
    <property type="entry name" value="RNA_pol_sigma-70_dom"/>
</dbReference>
<dbReference type="Gene3D" id="1.20.120.1810">
    <property type="match status" value="1"/>
</dbReference>
<gene>
    <name evidence="7" type="primary">sig3</name>
</gene>
<dbReference type="PANTHER" id="PTHR30603:SF13">
    <property type="entry name" value="RNA POLYMERASE SIGMA FACTOR SIGC"/>
    <property type="match status" value="1"/>
</dbReference>